<keyword evidence="3" id="KW-1185">Reference proteome</keyword>
<protein>
    <recommendedName>
        <fullName evidence="4">Sucraseferredoxin-like protein</fullName>
    </recommendedName>
</protein>
<dbReference type="Gene3D" id="3.40.30.10">
    <property type="entry name" value="Glutaredoxin"/>
    <property type="match status" value="1"/>
</dbReference>
<dbReference type="PANTHER" id="PTHR31902">
    <property type="entry name" value="ACTIN PATCHES DISTAL PROTEIN 1"/>
    <property type="match status" value="1"/>
</dbReference>
<organism evidence="3">
    <name type="scientific">Schizophyllum commune (strain H4-8 / FGSC 9210)</name>
    <name type="common">Split gill fungus</name>
    <dbReference type="NCBI Taxonomy" id="578458"/>
    <lineage>
        <taxon>Eukaryota</taxon>
        <taxon>Fungi</taxon>
        <taxon>Dikarya</taxon>
        <taxon>Basidiomycota</taxon>
        <taxon>Agaricomycotina</taxon>
        <taxon>Agaricomycetes</taxon>
        <taxon>Agaricomycetidae</taxon>
        <taxon>Agaricales</taxon>
        <taxon>Schizophyllaceae</taxon>
        <taxon>Schizophyllum</taxon>
    </lineage>
</organism>
<dbReference type="Pfam" id="PF06999">
    <property type="entry name" value="Suc_Fer-like"/>
    <property type="match status" value="1"/>
</dbReference>
<sequence length="299" mass="31916">MAIISTGKSDWDIEVTWTKGSLASYLSRVKTKSKPWGSLTSSPAASASDPNTPPVKPVSGVFASTSSSWLSILNGSHATLCDDPTSGSSSSHAPPHETVLVFPDYTLVTGVGRTQADAQALYDTALAPGASPGNTPPEMGTWVIPYGVVILLCSHKRRDNRCAIAAKTLETSFCQVLGSRGWQADTRLEDPTVEMGSDPLEAFKGTVEEKEAHIRSQLKGLQNEKRALILKNSHMGGHKFAGNCIIYTPAGFGVWYGRVTPHEVEAIVSQTIEGGKILPKLLRGGVNISKPGCQSLNEW</sequence>
<dbReference type="CDD" id="cd03062">
    <property type="entry name" value="TRX_Fd_Sucrase"/>
    <property type="match status" value="1"/>
</dbReference>
<dbReference type="eggNOG" id="ENOG502QS3W">
    <property type="taxonomic scope" value="Eukaryota"/>
</dbReference>
<dbReference type="SUPFAM" id="SSF52833">
    <property type="entry name" value="Thioredoxin-like"/>
    <property type="match status" value="1"/>
</dbReference>
<dbReference type="InterPro" id="IPR009737">
    <property type="entry name" value="Aim32/Apd1-like"/>
</dbReference>
<dbReference type="InterPro" id="IPR036249">
    <property type="entry name" value="Thioredoxin-like_sf"/>
</dbReference>
<dbReference type="OMA" id="VHPESQL"/>
<dbReference type="EMBL" id="GL377302">
    <property type="protein sequence ID" value="EFJ01938.1"/>
    <property type="molecule type" value="Genomic_DNA"/>
</dbReference>
<gene>
    <name evidence="2" type="ORF">SCHCODRAFT_49418</name>
</gene>
<evidence type="ECO:0008006" key="4">
    <source>
        <dbReference type="Google" id="ProtNLM"/>
    </source>
</evidence>
<dbReference type="VEuPathDB" id="FungiDB:SCHCODRAFT_02623840"/>
<feature type="region of interest" description="Disordered" evidence="1">
    <location>
        <begin position="33"/>
        <end position="54"/>
    </location>
</feature>
<evidence type="ECO:0000256" key="1">
    <source>
        <dbReference type="SAM" id="MobiDB-lite"/>
    </source>
</evidence>
<evidence type="ECO:0000313" key="3">
    <source>
        <dbReference type="Proteomes" id="UP000007431"/>
    </source>
</evidence>
<reference evidence="2 3" key="1">
    <citation type="journal article" date="2010" name="Nat. Biotechnol.">
        <title>Genome sequence of the model mushroom Schizophyllum commune.</title>
        <authorList>
            <person name="Ohm R.A."/>
            <person name="de Jong J.F."/>
            <person name="Lugones L.G."/>
            <person name="Aerts A."/>
            <person name="Kothe E."/>
            <person name="Stajich J.E."/>
            <person name="de Vries R.P."/>
            <person name="Record E."/>
            <person name="Levasseur A."/>
            <person name="Baker S.E."/>
            <person name="Bartholomew K.A."/>
            <person name="Coutinho P.M."/>
            <person name="Erdmann S."/>
            <person name="Fowler T.J."/>
            <person name="Gathman A.C."/>
            <person name="Lombard V."/>
            <person name="Henrissat B."/>
            <person name="Knabe N."/>
            <person name="Kuees U."/>
            <person name="Lilly W.W."/>
            <person name="Lindquist E."/>
            <person name="Lucas S."/>
            <person name="Magnuson J.K."/>
            <person name="Piumi F."/>
            <person name="Raudaskoski M."/>
            <person name="Salamov A."/>
            <person name="Schmutz J."/>
            <person name="Schwarze F.W.M.R."/>
            <person name="vanKuyk P.A."/>
            <person name="Horton J.S."/>
            <person name="Grigoriev I.V."/>
            <person name="Woesten H.A.B."/>
        </authorList>
    </citation>
    <scope>NUCLEOTIDE SEQUENCE [LARGE SCALE GENOMIC DNA]</scope>
    <source>
        <strain evidence="3">H4-8 / FGSC 9210</strain>
    </source>
</reference>
<evidence type="ECO:0000313" key="2">
    <source>
        <dbReference type="EMBL" id="EFJ01938.1"/>
    </source>
</evidence>
<proteinExistence type="predicted"/>
<dbReference type="STRING" id="578458.D8PKG1"/>
<dbReference type="Proteomes" id="UP000007431">
    <property type="component" value="Unassembled WGS sequence"/>
</dbReference>
<dbReference type="HOGENOM" id="CLU_048934_1_0_1"/>
<dbReference type="AlphaFoldDB" id="D8PKG1"/>
<feature type="compositionally biased region" description="Polar residues" evidence="1">
    <location>
        <begin position="38"/>
        <end position="50"/>
    </location>
</feature>
<dbReference type="PANTHER" id="PTHR31902:SF14">
    <property type="entry name" value="ACTIN PATCHES DISTAL PROTEIN 1"/>
    <property type="match status" value="1"/>
</dbReference>
<accession>D8PKG1</accession>
<dbReference type="InParanoid" id="D8PKG1"/>
<name>D8PKG1_SCHCM</name>